<feature type="transmembrane region" description="Helical" evidence="8">
    <location>
        <begin position="155"/>
        <end position="177"/>
    </location>
</feature>
<feature type="transmembrane region" description="Helical" evidence="8">
    <location>
        <begin position="281"/>
        <end position="303"/>
    </location>
</feature>
<feature type="transmembrane region" description="Helical" evidence="8">
    <location>
        <begin position="71"/>
        <end position="94"/>
    </location>
</feature>
<evidence type="ECO:0000313" key="10">
    <source>
        <dbReference type="Proteomes" id="UP000192731"/>
    </source>
</evidence>
<dbReference type="AlphaFoldDB" id="A0A1W1UQQ0"/>
<keyword evidence="4" id="KW-1003">Cell membrane</keyword>
<keyword evidence="5 8" id="KW-0812">Transmembrane</keyword>
<dbReference type="GO" id="GO:0055085">
    <property type="term" value="P:transmembrane transport"/>
    <property type="evidence" value="ECO:0007669"/>
    <property type="project" value="TreeGrafter"/>
</dbReference>
<feature type="transmembrane region" description="Helical" evidence="8">
    <location>
        <begin position="7"/>
        <end position="26"/>
    </location>
</feature>
<name>A0A1W1UQQ0_DESTI</name>
<dbReference type="OrthoDB" id="9793390at2"/>
<evidence type="ECO:0000256" key="6">
    <source>
        <dbReference type="ARBA" id="ARBA00022989"/>
    </source>
</evidence>
<keyword evidence="6 8" id="KW-1133">Transmembrane helix</keyword>
<feature type="transmembrane region" description="Helical" evidence="8">
    <location>
        <begin position="323"/>
        <end position="344"/>
    </location>
</feature>
<comment type="similarity">
    <text evidence="2">Belongs to the autoinducer-2 exporter (AI-2E) (TC 2.A.86) family.</text>
</comment>
<protein>
    <submittedName>
        <fullName evidence="9">Predicted PurR-regulated permease PerM</fullName>
    </submittedName>
</protein>
<keyword evidence="3" id="KW-0813">Transport</keyword>
<dbReference type="RefSeq" id="WP_159446251.1">
    <property type="nucleotide sequence ID" value="NZ_FWWT01000008.1"/>
</dbReference>
<evidence type="ECO:0000256" key="5">
    <source>
        <dbReference type="ARBA" id="ARBA00022692"/>
    </source>
</evidence>
<dbReference type="PANTHER" id="PTHR21716">
    <property type="entry name" value="TRANSMEMBRANE PROTEIN"/>
    <property type="match status" value="1"/>
</dbReference>
<proteinExistence type="inferred from homology"/>
<evidence type="ECO:0000256" key="1">
    <source>
        <dbReference type="ARBA" id="ARBA00004651"/>
    </source>
</evidence>
<dbReference type="PANTHER" id="PTHR21716:SF53">
    <property type="entry name" value="PERMEASE PERM-RELATED"/>
    <property type="match status" value="1"/>
</dbReference>
<dbReference type="Proteomes" id="UP000192731">
    <property type="component" value="Unassembled WGS sequence"/>
</dbReference>
<evidence type="ECO:0000256" key="4">
    <source>
        <dbReference type="ARBA" id="ARBA00022475"/>
    </source>
</evidence>
<evidence type="ECO:0000256" key="7">
    <source>
        <dbReference type="ARBA" id="ARBA00023136"/>
    </source>
</evidence>
<feature type="transmembrane region" description="Helical" evidence="8">
    <location>
        <begin position="38"/>
        <end position="59"/>
    </location>
</feature>
<comment type="subcellular location">
    <subcellularLocation>
        <location evidence="1">Cell membrane</location>
        <topology evidence="1">Multi-pass membrane protein</topology>
    </subcellularLocation>
</comment>
<keyword evidence="10" id="KW-1185">Reference proteome</keyword>
<dbReference type="InterPro" id="IPR002549">
    <property type="entry name" value="AI-2E-like"/>
</dbReference>
<accession>A0A1W1UQQ0</accession>
<dbReference type="EMBL" id="FWWT01000008">
    <property type="protein sequence ID" value="SMB83400.1"/>
    <property type="molecule type" value="Genomic_DNA"/>
</dbReference>
<keyword evidence="7 8" id="KW-0472">Membrane</keyword>
<dbReference type="GO" id="GO:0005886">
    <property type="term" value="C:plasma membrane"/>
    <property type="evidence" value="ECO:0007669"/>
    <property type="project" value="UniProtKB-SubCell"/>
</dbReference>
<evidence type="ECO:0000256" key="3">
    <source>
        <dbReference type="ARBA" id="ARBA00022448"/>
    </source>
</evidence>
<evidence type="ECO:0000256" key="2">
    <source>
        <dbReference type="ARBA" id="ARBA00009773"/>
    </source>
</evidence>
<sequence length="388" mass="43431">MKQDNQFSFNKILMLIFTGILIYLFISNSGMRHETINVFKPVLVAFALAYLLDNIVTWYERTLRLKRGQSVLITCLILLLVGIYATAIGIPSLINSTRSLVNNFSKGNINFYFLEKFFINLDNDYIVAINQFFRESLEEILMKVGQSTGSILKELLSWTSSIFNTIISLVIAIYMLLDKHDLLARLKRLVYAYATKEQGDEVVRISRKANEIFSGFLIGKIIDSAIIGFLTFGILAVLQVPYYSLIGLIIGVTNMIPYFGPFIGAIPAILITLIHSPAQALWVAIVIILIQQFDGLILGPLILGDKVGVGPFWIITAVTLGGSIYGVVGMFLGVPVLVLGKTLLEELVDIRLKDKHMEDLEIDKLTPVKSKKKKLQNLSLKISKRTSY</sequence>
<evidence type="ECO:0000313" key="9">
    <source>
        <dbReference type="EMBL" id="SMB83400.1"/>
    </source>
</evidence>
<evidence type="ECO:0000256" key="8">
    <source>
        <dbReference type="SAM" id="Phobius"/>
    </source>
</evidence>
<reference evidence="9 10" key="1">
    <citation type="submission" date="2017-04" db="EMBL/GenBank/DDBJ databases">
        <authorList>
            <person name="Afonso C.L."/>
            <person name="Miller P.J."/>
            <person name="Scott M.A."/>
            <person name="Spackman E."/>
            <person name="Goraichik I."/>
            <person name="Dimitrov K.M."/>
            <person name="Suarez D.L."/>
            <person name="Swayne D.E."/>
        </authorList>
    </citation>
    <scope>NUCLEOTIDE SEQUENCE [LARGE SCALE GENOMIC DNA]</scope>
    <source>
        <strain evidence="9 10">DSM 11270</strain>
    </source>
</reference>
<organism evidence="9 10">
    <name type="scientific">Desulfonispora thiosulfatigenes DSM 11270</name>
    <dbReference type="NCBI Taxonomy" id="656914"/>
    <lineage>
        <taxon>Bacteria</taxon>
        <taxon>Bacillati</taxon>
        <taxon>Bacillota</taxon>
        <taxon>Clostridia</taxon>
        <taxon>Eubacteriales</taxon>
        <taxon>Peptococcaceae</taxon>
        <taxon>Desulfonispora</taxon>
    </lineage>
</organism>
<dbReference type="Pfam" id="PF01594">
    <property type="entry name" value="AI-2E_transport"/>
    <property type="match status" value="1"/>
</dbReference>
<feature type="transmembrane region" description="Helical" evidence="8">
    <location>
        <begin position="256"/>
        <end position="274"/>
    </location>
</feature>
<gene>
    <name evidence="9" type="ORF">SAMN00017405_1035</name>
</gene>